<feature type="domain" description="Glycosyl hydrolase family 13 catalytic" evidence="4">
    <location>
        <begin position="50"/>
        <end position="471"/>
    </location>
</feature>
<dbReference type="Proteomes" id="UP000662783">
    <property type="component" value="Chromosome"/>
</dbReference>
<protein>
    <recommendedName>
        <fullName evidence="3">Alpha-amylase</fullName>
        <ecNumber evidence="3">3.2.1.1</ecNumber>
    </recommendedName>
</protein>
<dbReference type="InterPro" id="IPR006046">
    <property type="entry name" value="Alpha_amylase"/>
</dbReference>
<gene>
    <name evidence="5" type="ORF">JR347_16260</name>
</gene>
<name>A0A974WFN7_9BACT</name>
<dbReference type="GO" id="GO:0005975">
    <property type="term" value="P:carbohydrate metabolic process"/>
    <property type="evidence" value="ECO:0007669"/>
    <property type="project" value="InterPro"/>
</dbReference>
<dbReference type="EC" id="3.2.1.1" evidence="3"/>
<keyword evidence="3" id="KW-0378">Hydrolase</keyword>
<dbReference type="InterPro" id="IPR017853">
    <property type="entry name" value="GH"/>
</dbReference>
<dbReference type="PRINTS" id="PR00110">
    <property type="entry name" value="ALPHAAMYLASE"/>
</dbReference>
<dbReference type="InterPro" id="IPR013780">
    <property type="entry name" value="Glyco_hydro_b"/>
</dbReference>
<accession>A0A974WFN7</accession>
<dbReference type="SMART" id="SM00642">
    <property type="entry name" value="Aamy"/>
    <property type="match status" value="1"/>
</dbReference>
<evidence type="ECO:0000256" key="1">
    <source>
        <dbReference type="ARBA" id="ARBA00008061"/>
    </source>
</evidence>
<dbReference type="GO" id="GO:0004556">
    <property type="term" value="F:alpha-amylase activity"/>
    <property type="evidence" value="ECO:0007669"/>
    <property type="project" value="UniProtKB-UniRule"/>
</dbReference>
<dbReference type="GO" id="GO:0043169">
    <property type="term" value="F:cation binding"/>
    <property type="evidence" value="ECO:0007669"/>
    <property type="project" value="InterPro"/>
</dbReference>
<dbReference type="AlphaFoldDB" id="A0A974WFN7"/>
<dbReference type="SUPFAM" id="SSF51445">
    <property type="entry name" value="(Trans)glycosidases"/>
    <property type="match status" value="1"/>
</dbReference>
<keyword evidence="3" id="KW-0119">Carbohydrate metabolism</keyword>
<keyword evidence="6" id="KW-1185">Reference proteome</keyword>
<dbReference type="InterPro" id="IPR006047">
    <property type="entry name" value="GH13_cat_dom"/>
</dbReference>
<reference evidence="5" key="1">
    <citation type="submission" date="2021-02" db="EMBL/GenBank/DDBJ databases">
        <title>Fulvivirga sp. S481 isolated from sea water.</title>
        <authorList>
            <person name="Bae S.S."/>
            <person name="Baek K."/>
        </authorList>
    </citation>
    <scope>NUCLEOTIDE SEQUENCE</scope>
    <source>
        <strain evidence="5">S481</strain>
    </source>
</reference>
<evidence type="ECO:0000313" key="5">
    <source>
        <dbReference type="EMBL" id="QSE97125.1"/>
    </source>
</evidence>
<sequence>MKRILGLIIITTFCCITSCDYSKQNQESSQQLSDEAESSKFDWNTASIYFLLTDRFNNGDSTNDINFNRTKETSKLRDFMGGDVKGITEKIKDGYFTNLGIDAIWFSPVFEQIRGYVDEGSGVTYGFHGYWPKDWSALEPNFGTKEDIKEMVAAAHEKGIRVLMDVIINHTGPVTDKDPVWPADWVRTEPQCTYQSYETTVSCTLVKNLPDVLTDSEEEVEIPLQLAEKWRNEGRYEQEVAELDAFFNATGFPRYPKYYIIKWLIDLIKDYGIDGFRVDTVKHVEEDVFDELANLAQKAFEDWKKANSDAVLDDEEFFMLGEVYNYGISGKQQFNFGDSVVNYFDNGFQSLINFEFVWDCKQMEYEALFSKYDSILATEEMKNIGILNYIDSHDDGNPYDGAREKPYESANKLLLTPGGAQIYYGDETARSLVIEGTEGDATLRSFMNWDDLKQAETKAILTHWQKLGKFRQMHPAISRGEHAMLNESPYTFSRKLGSDNVVIALEAQPGEKTIHVGGVFENGQEVTDYYSNKKAIVTDGSVTIASDYNTVLLQL</sequence>
<dbReference type="PANTHER" id="PTHR10357:SF209">
    <property type="entry name" value="PERIPLASMIC ALPHA-AMYLASE"/>
    <property type="match status" value="1"/>
</dbReference>
<comment type="catalytic activity">
    <reaction evidence="3">
        <text>Endohydrolysis of (1-&gt;4)-alpha-D-glucosidic linkages in polysaccharides containing three or more (1-&gt;4)-alpha-linked D-glucose units.</text>
        <dbReference type="EC" id="3.2.1.1"/>
    </reaction>
</comment>
<dbReference type="EMBL" id="CP070608">
    <property type="protein sequence ID" value="QSE97125.1"/>
    <property type="molecule type" value="Genomic_DNA"/>
</dbReference>
<dbReference type="RefSeq" id="WP_205721638.1">
    <property type="nucleotide sequence ID" value="NZ_CP070608.1"/>
</dbReference>
<dbReference type="PANTHER" id="PTHR10357">
    <property type="entry name" value="ALPHA-AMYLASE FAMILY MEMBER"/>
    <property type="match status" value="1"/>
</dbReference>
<proteinExistence type="inferred from homology"/>
<evidence type="ECO:0000256" key="3">
    <source>
        <dbReference type="RuleBase" id="RU361134"/>
    </source>
</evidence>
<comment type="similarity">
    <text evidence="1 2">Belongs to the glycosyl hydrolase 13 family.</text>
</comment>
<dbReference type="Gene3D" id="3.20.20.80">
    <property type="entry name" value="Glycosidases"/>
    <property type="match status" value="1"/>
</dbReference>
<dbReference type="KEGG" id="fuv:JR347_16260"/>
<evidence type="ECO:0000256" key="2">
    <source>
        <dbReference type="RuleBase" id="RU003615"/>
    </source>
</evidence>
<dbReference type="Pfam" id="PF00128">
    <property type="entry name" value="Alpha-amylase"/>
    <property type="match status" value="1"/>
</dbReference>
<evidence type="ECO:0000259" key="4">
    <source>
        <dbReference type="SMART" id="SM00642"/>
    </source>
</evidence>
<keyword evidence="3" id="KW-0326">Glycosidase</keyword>
<organism evidence="5 6">
    <name type="scientific">Fulvivirga lutea</name>
    <dbReference type="NCBI Taxonomy" id="2810512"/>
    <lineage>
        <taxon>Bacteria</taxon>
        <taxon>Pseudomonadati</taxon>
        <taxon>Bacteroidota</taxon>
        <taxon>Cytophagia</taxon>
        <taxon>Cytophagales</taxon>
        <taxon>Fulvivirgaceae</taxon>
        <taxon>Fulvivirga</taxon>
    </lineage>
</organism>
<evidence type="ECO:0000313" key="6">
    <source>
        <dbReference type="Proteomes" id="UP000662783"/>
    </source>
</evidence>
<dbReference type="Gene3D" id="2.60.40.1180">
    <property type="entry name" value="Golgi alpha-mannosidase II"/>
    <property type="match status" value="1"/>
</dbReference>